<dbReference type="PANTHER" id="PTHR30425">
    <property type="entry name" value="PHOSPHATE TRANSPORT SYSTEM PERMEASE PROTEIN PST"/>
    <property type="match status" value="1"/>
</dbReference>
<keyword evidence="7 9" id="KW-1133">Transmembrane helix</keyword>
<keyword evidence="6 9" id="KW-0812">Transmembrane</keyword>
<dbReference type="Proteomes" id="UP001157160">
    <property type="component" value="Unassembled WGS sequence"/>
</dbReference>
<dbReference type="CDD" id="cd06261">
    <property type="entry name" value="TM_PBP2"/>
    <property type="match status" value="1"/>
</dbReference>
<comment type="similarity">
    <text evidence="2 10">Belongs to the binding-protein-dependent transport system permease family. CysTW subfamily.</text>
</comment>
<proteinExistence type="inferred from homology"/>
<evidence type="ECO:0000256" key="4">
    <source>
        <dbReference type="ARBA" id="ARBA00022475"/>
    </source>
</evidence>
<feature type="transmembrane region" description="Helical" evidence="9">
    <location>
        <begin position="234"/>
        <end position="254"/>
    </location>
</feature>
<dbReference type="RefSeq" id="WP_284233342.1">
    <property type="nucleotide sequence ID" value="NZ_BSUL01000001.1"/>
</dbReference>
<dbReference type="InterPro" id="IPR035906">
    <property type="entry name" value="MetI-like_sf"/>
</dbReference>
<keyword evidence="3 9" id="KW-0813">Transport</keyword>
<protein>
    <recommendedName>
        <fullName evidence="10">Phosphate transport system permease protein</fullName>
    </recommendedName>
</protein>
<name>A0AA37XBY9_9MICO</name>
<gene>
    <name evidence="12" type="ORF">GCM10025874_25910</name>
</gene>
<evidence type="ECO:0000256" key="7">
    <source>
        <dbReference type="ARBA" id="ARBA00022989"/>
    </source>
</evidence>
<feature type="transmembrane region" description="Helical" evidence="9">
    <location>
        <begin position="274"/>
        <end position="297"/>
    </location>
</feature>
<evidence type="ECO:0000256" key="3">
    <source>
        <dbReference type="ARBA" id="ARBA00022448"/>
    </source>
</evidence>
<dbReference type="PROSITE" id="PS50928">
    <property type="entry name" value="ABC_TM1"/>
    <property type="match status" value="1"/>
</dbReference>
<keyword evidence="13" id="KW-1185">Reference proteome</keyword>
<feature type="transmembrane region" description="Helical" evidence="9">
    <location>
        <begin position="161"/>
        <end position="181"/>
    </location>
</feature>
<dbReference type="PANTHER" id="PTHR30425:SF1">
    <property type="entry name" value="PHOSPHATE TRANSPORT SYSTEM PERMEASE PROTEIN PSTC"/>
    <property type="match status" value="1"/>
</dbReference>
<evidence type="ECO:0000256" key="6">
    <source>
        <dbReference type="ARBA" id="ARBA00022692"/>
    </source>
</evidence>
<keyword evidence="4 10" id="KW-1003">Cell membrane</keyword>
<keyword evidence="8 9" id="KW-0472">Membrane</keyword>
<dbReference type="Gene3D" id="1.10.3720.10">
    <property type="entry name" value="MetI-like"/>
    <property type="match status" value="1"/>
</dbReference>
<comment type="function">
    <text evidence="10">Part of the binding-protein-dependent transport system for phosphate; probably responsible for the translocation of the substrate across the membrane.</text>
</comment>
<dbReference type="EMBL" id="BSUL01000001">
    <property type="protein sequence ID" value="GMA29338.1"/>
    <property type="molecule type" value="Genomic_DNA"/>
</dbReference>
<dbReference type="GO" id="GO:0006817">
    <property type="term" value="P:phosphate ion transport"/>
    <property type="evidence" value="ECO:0007669"/>
    <property type="project" value="UniProtKB-KW"/>
</dbReference>
<dbReference type="InterPro" id="IPR011864">
    <property type="entry name" value="Phosphate_PstC"/>
</dbReference>
<organism evidence="12 13">
    <name type="scientific">Arenivirga flava</name>
    <dbReference type="NCBI Taxonomy" id="1930060"/>
    <lineage>
        <taxon>Bacteria</taxon>
        <taxon>Bacillati</taxon>
        <taxon>Actinomycetota</taxon>
        <taxon>Actinomycetes</taxon>
        <taxon>Micrococcales</taxon>
        <taxon>Microbacteriaceae</taxon>
        <taxon>Arenivirga</taxon>
    </lineage>
</organism>
<sequence length="308" mass="31968">MSAAVNDPAAGLRSRRIGDAVFAGMSRWAGALILIVLAAVAIFLVAQALPALIQGTDEGESFLAYVLPLAFGTVWAAALALAMAIPVAVGIALFISHYAPRRLAAGLGYVIDLLAAVPSVVFGLWGIQVLAPATVPLADWLTANLGWIPLFAGPASGTGRTMLTVAIVLAVMILPIMTAMCREVFLQTPRLNEEAALALGATQWEMITMSVLPYGRPGIVSAAMLGLGRALGETMAVAMVLSPATVISFALVTTQNPATIASNIALNFPEAHGLGVNTLIATGLVLFVITLAVNALARWYVNRRTVSA</sequence>
<evidence type="ECO:0000256" key="1">
    <source>
        <dbReference type="ARBA" id="ARBA00004651"/>
    </source>
</evidence>
<accession>A0AA37XBY9</accession>
<evidence type="ECO:0000256" key="5">
    <source>
        <dbReference type="ARBA" id="ARBA00022592"/>
    </source>
</evidence>
<evidence type="ECO:0000313" key="12">
    <source>
        <dbReference type="EMBL" id="GMA29338.1"/>
    </source>
</evidence>
<dbReference type="AlphaFoldDB" id="A0AA37XBY9"/>
<dbReference type="InterPro" id="IPR051124">
    <property type="entry name" value="Phosphate_Transport_Permease"/>
</dbReference>
<dbReference type="GO" id="GO:0005886">
    <property type="term" value="C:plasma membrane"/>
    <property type="evidence" value="ECO:0007669"/>
    <property type="project" value="UniProtKB-SubCell"/>
</dbReference>
<dbReference type="GO" id="GO:0005315">
    <property type="term" value="F:phosphate transmembrane transporter activity"/>
    <property type="evidence" value="ECO:0007669"/>
    <property type="project" value="InterPro"/>
</dbReference>
<comment type="subcellular location">
    <subcellularLocation>
        <location evidence="1 9">Cell membrane</location>
        <topology evidence="1 9">Multi-pass membrane protein</topology>
    </subcellularLocation>
</comment>
<dbReference type="Pfam" id="PF00528">
    <property type="entry name" value="BPD_transp_1"/>
    <property type="match status" value="1"/>
</dbReference>
<evidence type="ECO:0000259" key="11">
    <source>
        <dbReference type="PROSITE" id="PS50928"/>
    </source>
</evidence>
<evidence type="ECO:0000256" key="2">
    <source>
        <dbReference type="ARBA" id="ARBA00007069"/>
    </source>
</evidence>
<keyword evidence="5 10" id="KW-0592">Phosphate transport</keyword>
<feature type="transmembrane region" description="Helical" evidence="9">
    <location>
        <begin position="107"/>
        <end position="127"/>
    </location>
</feature>
<dbReference type="NCBIfam" id="TIGR02138">
    <property type="entry name" value="phosphate_pstC"/>
    <property type="match status" value="1"/>
</dbReference>
<feature type="transmembrane region" description="Helical" evidence="9">
    <location>
        <begin position="31"/>
        <end position="53"/>
    </location>
</feature>
<evidence type="ECO:0000313" key="13">
    <source>
        <dbReference type="Proteomes" id="UP001157160"/>
    </source>
</evidence>
<feature type="domain" description="ABC transmembrane type-1" evidence="11">
    <location>
        <begin position="70"/>
        <end position="297"/>
    </location>
</feature>
<comment type="caution">
    <text evidence="12">The sequence shown here is derived from an EMBL/GenBank/DDBJ whole genome shotgun (WGS) entry which is preliminary data.</text>
</comment>
<evidence type="ECO:0000256" key="10">
    <source>
        <dbReference type="RuleBase" id="RU363054"/>
    </source>
</evidence>
<feature type="transmembrane region" description="Helical" evidence="9">
    <location>
        <begin position="65"/>
        <end position="95"/>
    </location>
</feature>
<reference evidence="12 13" key="1">
    <citation type="journal article" date="2014" name="Int. J. Syst. Evol. Microbiol.">
        <title>Complete genome sequence of Corynebacterium casei LMG S-19264T (=DSM 44701T), isolated from a smear-ripened cheese.</title>
        <authorList>
            <consortium name="US DOE Joint Genome Institute (JGI-PGF)"/>
            <person name="Walter F."/>
            <person name="Albersmeier A."/>
            <person name="Kalinowski J."/>
            <person name="Ruckert C."/>
        </authorList>
    </citation>
    <scope>NUCLEOTIDE SEQUENCE [LARGE SCALE GENOMIC DNA]</scope>
    <source>
        <strain evidence="12 13">NBRC 112289</strain>
    </source>
</reference>
<evidence type="ECO:0000256" key="9">
    <source>
        <dbReference type="RuleBase" id="RU363032"/>
    </source>
</evidence>
<dbReference type="InterPro" id="IPR000515">
    <property type="entry name" value="MetI-like"/>
</dbReference>
<dbReference type="SUPFAM" id="SSF161098">
    <property type="entry name" value="MetI-like"/>
    <property type="match status" value="1"/>
</dbReference>
<evidence type="ECO:0000256" key="8">
    <source>
        <dbReference type="ARBA" id="ARBA00023136"/>
    </source>
</evidence>